<reference evidence="4" key="1">
    <citation type="journal article" date="2017" name="Nat. Genet.">
        <title>Contrasting evolutionary genome dynamics between domesticated and wild yeasts.</title>
        <authorList>
            <person name="Yue J.X."/>
            <person name="Li J."/>
            <person name="Aigrain L."/>
            <person name="Hallin J."/>
            <person name="Persson K."/>
            <person name="Oliver K."/>
            <person name="Bergstrom A."/>
            <person name="Coupland P."/>
            <person name="Warringer J."/>
            <person name="Lagomarsino M.C."/>
            <person name="Fischer G."/>
            <person name="Durbin R."/>
            <person name="Liti G."/>
        </authorList>
    </citation>
    <scope>NUCLEOTIDE SEQUENCE</scope>
    <source>
        <strain evidence="4">CBS432</strain>
    </source>
</reference>
<dbReference type="OrthoDB" id="2264563at2759"/>
<feature type="region of interest" description="Disordered" evidence="2">
    <location>
        <begin position="542"/>
        <end position="586"/>
    </location>
</feature>
<dbReference type="VEuPathDB" id="FungiDB:SPAR_P03630"/>
<dbReference type="RefSeq" id="XP_033769860.1">
    <property type="nucleotide sequence ID" value="XM_033913969.1"/>
</dbReference>
<dbReference type="Pfam" id="PF20399">
    <property type="entry name" value="PH_20"/>
    <property type="match status" value="1"/>
</dbReference>
<evidence type="ECO:0000256" key="1">
    <source>
        <dbReference type="ARBA" id="ARBA00022553"/>
    </source>
</evidence>
<feature type="compositionally biased region" description="Low complexity" evidence="2">
    <location>
        <begin position="1082"/>
        <end position="1093"/>
    </location>
</feature>
<feature type="region of interest" description="Disordered" evidence="2">
    <location>
        <begin position="1"/>
        <end position="52"/>
    </location>
</feature>
<feature type="region of interest" description="Disordered" evidence="2">
    <location>
        <begin position="1064"/>
        <end position="1095"/>
    </location>
</feature>
<feature type="compositionally biased region" description="Basic and acidic residues" evidence="2">
    <location>
        <begin position="1134"/>
        <end position="1145"/>
    </location>
</feature>
<feature type="compositionally biased region" description="Polar residues" evidence="2">
    <location>
        <begin position="631"/>
        <end position="648"/>
    </location>
</feature>
<dbReference type="InterPro" id="IPR046868">
    <property type="entry name" value="BAR_4"/>
</dbReference>
<feature type="region of interest" description="Disordered" evidence="2">
    <location>
        <begin position="112"/>
        <end position="139"/>
    </location>
</feature>
<evidence type="ECO:0000259" key="3">
    <source>
        <dbReference type="SMART" id="SM00233"/>
    </source>
</evidence>
<dbReference type="AlphaFoldDB" id="A0A8B8V1G8"/>
<evidence type="ECO:0000256" key="2">
    <source>
        <dbReference type="SAM" id="MobiDB-lite"/>
    </source>
</evidence>
<feature type="region of interest" description="Disordered" evidence="2">
    <location>
        <begin position="906"/>
        <end position="937"/>
    </location>
</feature>
<reference evidence="4" key="3">
    <citation type="submission" date="2025-07" db="EMBL/GenBank/DDBJ databases">
        <authorList>
            <consortium name="NCBI Genome Project"/>
        </authorList>
    </citation>
    <scope>NUCLEOTIDE SEQUENCE</scope>
    <source>
        <strain evidence="4">CBS432</strain>
    </source>
</reference>
<dbReference type="SUPFAM" id="SSF50729">
    <property type="entry name" value="PH domain-like"/>
    <property type="match status" value="1"/>
</dbReference>
<dbReference type="InterPro" id="IPR027267">
    <property type="entry name" value="AH/BAR_dom_sf"/>
</dbReference>
<feature type="region of interest" description="Disordered" evidence="2">
    <location>
        <begin position="866"/>
        <end position="888"/>
    </location>
</feature>
<proteinExistence type="predicted"/>
<dbReference type="PANTHER" id="PTHR31941:SF15">
    <property type="entry name" value="ACTIVATOR OF SKN7 PROTEIN 10-RELATED"/>
    <property type="match status" value="1"/>
</dbReference>
<name>A0A8B8V1G8_SACPA</name>
<dbReference type="Pfam" id="PF20400">
    <property type="entry name" value="BAR_4"/>
    <property type="match status" value="1"/>
</dbReference>
<dbReference type="Gene3D" id="1.20.1270.60">
    <property type="entry name" value="Arfaptin homology (AH) domain/BAR domain"/>
    <property type="match status" value="1"/>
</dbReference>
<reference evidence="4" key="2">
    <citation type="submission" date="2020-01" db="EMBL/GenBank/DDBJ databases">
        <title>Population-level Yeast Reference Genomes.</title>
        <authorList>
            <person name="Yue J.-X."/>
        </authorList>
    </citation>
    <scope>NUCLEOTIDE SEQUENCE</scope>
    <source>
        <strain evidence="4">CBS432</strain>
    </source>
</reference>
<accession>A0A8B8V1G8</accession>
<dbReference type="InterPro" id="IPR011993">
    <property type="entry name" value="PH-like_dom_sf"/>
</dbReference>
<protein>
    <submittedName>
        <fullName evidence="4">Rgc1p</fullName>
    </submittedName>
</protein>
<dbReference type="SMART" id="SM00233">
    <property type="entry name" value="PH"/>
    <property type="match status" value="1"/>
</dbReference>
<sequence length="1145" mass="127161">MSDYFTFPKRENGSASKQPGTPCSTRNSSRNLELPRNYRTTGGSSDELSSMYSGDSQYLMDMIPDSLTLKNEPISGNLSNLTQTNGPDDKENKEVKLDEYILPKTDPRSPYYVNVPIPKKLPKNEGKTKAKQKVKDKADPSDLDVENIYETSAEFVREYPTDILIDRFHKWKKILKSLIAYFREAAYSQEQIARINYQLKNAVKFAFLTDLEDETNKLVDPSVPKLPNKKPQPVPLVAQKSDSKYEADVEQSQSVQAIPAEEVPSASSGFMTFGSGSIQDIQVILKKYHLSLGSQQYKISKEIVAYIIPKLTDLRKDLTAKMKEIKELHGDFKTNIGEHVKITSRLLNKYIASVKFLDEASASGNKQGEKLRPKHDPYLLKLQLDLQLKRQLLEENYLREAFLNLQSAALQLEKIVYSKIQSTLQRYSALIDSEARLMIKNLCHELQQGILSRPPAVEWDNFVSHHPTCLMNLKSTDPPPLPRRLSDIVYPNMKSPLAKCIRVGYLLKKTESSKNFTKGYFVLTTNYLHEFKSSDFFLENKSPRAKNKSPIEQSDASHINKDGANAGSHPSSNGTQDLKVTKRRKGLSSSNLYPVTSLSLNDCSLKDSTDTSFVLQGYASYHLSEDASTTESSVTPNLACTPKSLTSNKNKHQRTPSALSMVSVPKFLKGSSGPKEQKRAKENSNTNKNSICEKYVEWTFKISSASLEPTSEDSKIFKKWVQDVKALTSFNSTQERSNFIEEKVLKSRNHNNGKSSQSSKKSTFMTPVDSFVNLSEKVTPSSSVTTLNTRKRANRPRYIDIPKGVNTNAGAMSSVYRSKVNTPAIDENGNLAIVGESRNNGSQNAVSYASRTPCISPYSPYSGGGVPYHRSTDDLTTPPSRKASAPGEVPQIAVSNHGDEAIIPASAYSDGSHKSSRASSVPSIHNRRDNSSSSPLMNLPGVSPSCLALEGNANGYFGIPLNCNSEARGGSELSAFEMESPLFEENRTQNYNRSRKCSACYIPQQCGPMMEINDAGLSHDNEKGTSQPSLMLKKPLTSKGVELPYCNSKKASSAENVPLMSTVSNDKSLYSRQNRSTNNVPTTSASSSEATETYPIRLHRKNVSFGSLNRVMDNKNVSNNFPDKSRKPSATRIGESDEDRKEESD</sequence>
<dbReference type="SUPFAM" id="SSF103657">
    <property type="entry name" value="BAR/IMD domain-like"/>
    <property type="match status" value="1"/>
</dbReference>
<keyword evidence="1" id="KW-0597">Phosphoprotein</keyword>
<reference evidence="4" key="4">
    <citation type="submission" date="2025-08" db="UniProtKB">
        <authorList>
            <consortium name="RefSeq"/>
        </authorList>
    </citation>
    <scope>IDENTIFICATION</scope>
    <source>
        <strain evidence="4">CBS432</strain>
    </source>
</reference>
<feature type="compositionally biased region" description="Polar residues" evidence="2">
    <location>
        <begin position="38"/>
        <end position="52"/>
    </location>
</feature>
<dbReference type="Gene3D" id="2.30.29.30">
    <property type="entry name" value="Pleckstrin-homology domain (PH domain)/Phosphotyrosine-binding domain (PTB)"/>
    <property type="match status" value="1"/>
</dbReference>
<feature type="compositionally biased region" description="Polar residues" evidence="2">
    <location>
        <begin position="1064"/>
        <end position="1081"/>
    </location>
</feature>
<dbReference type="KEGG" id="spao:SPAR_P03630"/>
<feature type="compositionally biased region" description="Basic and acidic residues" evidence="2">
    <location>
        <begin position="122"/>
        <end position="139"/>
    </location>
</feature>
<dbReference type="GeneID" id="54634305"/>
<gene>
    <name evidence="4" type="primary">RGC1</name>
    <name evidence="4" type="ORF">SPAR_P03630</name>
</gene>
<evidence type="ECO:0000313" key="4">
    <source>
        <dbReference type="RefSeq" id="XP_033769860.1"/>
    </source>
</evidence>
<feature type="compositionally biased region" description="Polar residues" evidence="2">
    <location>
        <begin position="13"/>
        <end position="31"/>
    </location>
</feature>
<feature type="compositionally biased region" description="Polar residues" evidence="2">
    <location>
        <begin position="568"/>
        <end position="578"/>
    </location>
</feature>
<dbReference type="PANTHER" id="PTHR31941">
    <property type="entry name" value="CYTOSKELETAL SIGNALING PROTEIN SLM1"/>
    <property type="match status" value="1"/>
</dbReference>
<dbReference type="InterPro" id="IPR046869">
    <property type="entry name" value="SLM1/RGC1-like_PH"/>
</dbReference>
<feature type="region of interest" description="Disordered" evidence="2">
    <location>
        <begin position="1107"/>
        <end position="1145"/>
    </location>
</feature>
<feature type="region of interest" description="Disordered" evidence="2">
    <location>
        <begin position="631"/>
        <end position="686"/>
    </location>
</feature>
<organism evidence="4">
    <name type="scientific">Saccharomyces paradoxus</name>
    <name type="common">Yeast</name>
    <name type="synonym">Saccharomyces douglasii</name>
    <dbReference type="NCBI Taxonomy" id="27291"/>
    <lineage>
        <taxon>Eukaryota</taxon>
        <taxon>Fungi</taxon>
        <taxon>Dikarya</taxon>
        <taxon>Ascomycota</taxon>
        <taxon>Saccharomycotina</taxon>
        <taxon>Saccharomycetes</taxon>
        <taxon>Saccharomycetales</taxon>
        <taxon>Saccharomycetaceae</taxon>
        <taxon>Saccharomyces</taxon>
    </lineage>
</organism>
<dbReference type="InterPro" id="IPR001849">
    <property type="entry name" value="PH_domain"/>
</dbReference>
<feature type="domain" description="PH" evidence="3">
    <location>
        <begin position="500"/>
        <end position="731"/>
    </location>
</feature>